<evidence type="ECO:0000256" key="6">
    <source>
        <dbReference type="ARBA" id="ARBA00023136"/>
    </source>
</evidence>
<comment type="caution">
    <text evidence="8">The sequence shown here is derived from an EMBL/GenBank/DDBJ whole genome shotgun (WGS) entry which is preliminary data.</text>
</comment>
<evidence type="ECO:0000313" key="9">
    <source>
        <dbReference type="Proteomes" id="UP000187203"/>
    </source>
</evidence>
<keyword evidence="5 7" id="KW-1133">Transmembrane helix</keyword>
<evidence type="ECO:0000256" key="2">
    <source>
        <dbReference type="ARBA" id="ARBA00022614"/>
    </source>
</evidence>
<dbReference type="OrthoDB" id="676979at2759"/>
<feature type="transmembrane region" description="Helical" evidence="7">
    <location>
        <begin position="361"/>
        <end position="384"/>
    </location>
</feature>
<evidence type="ECO:0000256" key="1">
    <source>
        <dbReference type="ARBA" id="ARBA00004167"/>
    </source>
</evidence>
<keyword evidence="2" id="KW-0433">Leucine-rich repeat</keyword>
<dbReference type="Pfam" id="PF00560">
    <property type="entry name" value="LRR_1"/>
    <property type="match status" value="3"/>
</dbReference>
<dbReference type="PRINTS" id="PR00019">
    <property type="entry name" value="LEURICHRPT"/>
</dbReference>
<dbReference type="STRING" id="93759.A0A1R3KGD1"/>
<name>A0A1R3KGD1_9ROSI</name>
<gene>
    <name evidence="8" type="ORF">COLO4_08323</name>
</gene>
<evidence type="ECO:0000313" key="8">
    <source>
        <dbReference type="EMBL" id="OMP06135.1"/>
    </source>
</evidence>
<keyword evidence="6 7" id="KW-0472">Membrane</keyword>
<accession>A0A1R3KGD1</accession>
<keyword evidence="9" id="KW-1185">Reference proteome</keyword>
<evidence type="ECO:0000256" key="7">
    <source>
        <dbReference type="SAM" id="Phobius"/>
    </source>
</evidence>
<dbReference type="InterPro" id="IPR032675">
    <property type="entry name" value="LRR_dom_sf"/>
</dbReference>
<dbReference type="SUPFAM" id="SSF52058">
    <property type="entry name" value="L domain-like"/>
    <property type="match status" value="2"/>
</dbReference>
<protein>
    <submittedName>
        <fullName evidence="8">Uncharacterized protein</fullName>
    </submittedName>
</protein>
<sequence length="474" mass="51910">MKVFDIYSNGFSGIVPDNMGNLQNLEMLLLNYNHLGSGKAGDLDFLSSLTNCSVLKTLAIHVNRFGGVLPETIANLSTQLDLLYLGGNQISGSIPEGIGNLVKLTSIHLGENFLTGNVLSSIGKLQNLGRFDLSINGLSGTIPSSIGNLSLLSYLYLNGNKFEGRIPETLRICKNLQILDLSKNNLNDSIPDQLIAAFEGLITLNLSYNSFTGLFPSDIGNLKNLVELYVDNNHFLGEIPSVLGEITELRILHMQGNNFEGSIPQSFSLLRALESLDLSTNNLSGRIPSELQKLPFLVSLNLSFNHLEGEVPQEGVFKNTSGFSIMGKGNTNLCGGIPELELPKCFNQEAKKKGKALSTKVIVIMTLCISVASILLLLLVFICWRRRWGREESRKEAIPAAPLLGRKFQSWQDTGKAVDDEKPKLITVKAVLDDAEDKQITNPSVKDCSLSSKMLFMMQRTFLAGVYFCALCCL</sequence>
<proteinExistence type="predicted"/>
<evidence type="ECO:0000256" key="4">
    <source>
        <dbReference type="ARBA" id="ARBA00022737"/>
    </source>
</evidence>
<dbReference type="FunFam" id="3.80.10.10:FF:000095">
    <property type="entry name" value="LRR receptor-like serine/threonine-protein kinase GSO1"/>
    <property type="match status" value="1"/>
</dbReference>
<dbReference type="Proteomes" id="UP000187203">
    <property type="component" value="Unassembled WGS sequence"/>
</dbReference>
<keyword evidence="3 7" id="KW-0812">Transmembrane</keyword>
<dbReference type="PANTHER" id="PTHR27008:SF592">
    <property type="entry name" value="LEUCINE-RICH REPEAT RECEPTOR-LIKE PROTEIN KINASE FAMILY PROTEIN-RELATED"/>
    <property type="match status" value="1"/>
</dbReference>
<comment type="subcellular location">
    <subcellularLocation>
        <location evidence="1">Membrane</location>
        <topology evidence="1">Single-pass membrane protein</topology>
    </subcellularLocation>
</comment>
<dbReference type="AlphaFoldDB" id="A0A1R3KGD1"/>
<dbReference type="Pfam" id="PF13855">
    <property type="entry name" value="LRR_8"/>
    <property type="match status" value="2"/>
</dbReference>
<dbReference type="InterPro" id="IPR001611">
    <property type="entry name" value="Leu-rich_rpt"/>
</dbReference>
<organism evidence="8 9">
    <name type="scientific">Corchorus olitorius</name>
    <dbReference type="NCBI Taxonomy" id="93759"/>
    <lineage>
        <taxon>Eukaryota</taxon>
        <taxon>Viridiplantae</taxon>
        <taxon>Streptophyta</taxon>
        <taxon>Embryophyta</taxon>
        <taxon>Tracheophyta</taxon>
        <taxon>Spermatophyta</taxon>
        <taxon>Magnoliopsida</taxon>
        <taxon>eudicotyledons</taxon>
        <taxon>Gunneridae</taxon>
        <taxon>Pentapetalae</taxon>
        <taxon>rosids</taxon>
        <taxon>malvids</taxon>
        <taxon>Malvales</taxon>
        <taxon>Malvaceae</taxon>
        <taxon>Grewioideae</taxon>
        <taxon>Apeibeae</taxon>
        <taxon>Corchorus</taxon>
    </lineage>
</organism>
<dbReference type="EMBL" id="AWUE01013717">
    <property type="protein sequence ID" value="OMP06135.1"/>
    <property type="molecule type" value="Genomic_DNA"/>
</dbReference>
<dbReference type="Gene3D" id="3.80.10.10">
    <property type="entry name" value="Ribonuclease Inhibitor"/>
    <property type="match status" value="1"/>
</dbReference>
<dbReference type="InterPro" id="IPR051809">
    <property type="entry name" value="Plant_receptor-like_S/T_kinase"/>
</dbReference>
<dbReference type="PANTHER" id="PTHR27008">
    <property type="entry name" value="OS04G0122200 PROTEIN"/>
    <property type="match status" value="1"/>
</dbReference>
<dbReference type="InterPro" id="IPR003591">
    <property type="entry name" value="Leu-rich_rpt_typical-subtyp"/>
</dbReference>
<keyword evidence="4" id="KW-0677">Repeat</keyword>
<reference evidence="9" key="1">
    <citation type="submission" date="2013-09" db="EMBL/GenBank/DDBJ databases">
        <title>Corchorus olitorius genome sequencing.</title>
        <authorList>
            <person name="Alam M."/>
            <person name="Haque M.S."/>
            <person name="Islam M.S."/>
            <person name="Emdad E.M."/>
            <person name="Islam M.M."/>
            <person name="Ahmed B."/>
            <person name="Halim A."/>
            <person name="Hossen Q.M.M."/>
            <person name="Hossain M.Z."/>
            <person name="Ahmed R."/>
            <person name="Khan M.M."/>
            <person name="Islam R."/>
            <person name="Rashid M.M."/>
            <person name="Khan S.A."/>
            <person name="Rahman M.S."/>
            <person name="Alam M."/>
            <person name="Yahiya A.S."/>
            <person name="Khan M.S."/>
            <person name="Azam M.S."/>
            <person name="Haque T."/>
            <person name="Lashkar M.Z.H."/>
            <person name="Akhand A.I."/>
            <person name="Morshed G."/>
            <person name="Roy S."/>
            <person name="Uddin K.S."/>
            <person name="Rabeya T."/>
            <person name="Hossain A.S."/>
            <person name="Chowdhury A."/>
            <person name="Snigdha A.R."/>
            <person name="Mortoza M.S."/>
            <person name="Matin S.A."/>
            <person name="Hoque S.M.E."/>
            <person name="Islam M.K."/>
            <person name="Roy D.K."/>
            <person name="Haider R."/>
            <person name="Moosa M.M."/>
            <person name="Elias S.M."/>
            <person name="Hasan A.M."/>
            <person name="Jahan S."/>
            <person name="Shafiuddin M."/>
            <person name="Mahmood N."/>
            <person name="Shommy N.S."/>
        </authorList>
    </citation>
    <scope>NUCLEOTIDE SEQUENCE [LARGE SCALE GENOMIC DNA]</scope>
    <source>
        <strain evidence="9">cv. O-4</strain>
    </source>
</reference>
<evidence type="ECO:0000256" key="3">
    <source>
        <dbReference type="ARBA" id="ARBA00022692"/>
    </source>
</evidence>
<dbReference type="GO" id="GO:0016020">
    <property type="term" value="C:membrane"/>
    <property type="evidence" value="ECO:0007669"/>
    <property type="project" value="UniProtKB-SubCell"/>
</dbReference>
<evidence type="ECO:0000256" key="5">
    <source>
        <dbReference type="ARBA" id="ARBA00022989"/>
    </source>
</evidence>
<dbReference type="SMART" id="SM00369">
    <property type="entry name" value="LRR_TYP"/>
    <property type="match status" value="7"/>
</dbReference>